<comment type="caution">
    <text evidence="1">The sequence shown here is derived from an EMBL/GenBank/DDBJ whole genome shotgun (WGS) entry which is preliminary data.</text>
</comment>
<organism evidence="1 2">
    <name type="scientific">Blautia faecis</name>
    <dbReference type="NCBI Taxonomy" id="871665"/>
    <lineage>
        <taxon>Bacteria</taxon>
        <taxon>Bacillati</taxon>
        <taxon>Bacillota</taxon>
        <taxon>Clostridia</taxon>
        <taxon>Lachnospirales</taxon>
        <taxon>Lachnospiraceae</taxon>
        <taxon>Blautia</taxon>
    </lineage>
</organism>
<evidence type="ECO:0000313" key="2">
    <source>
        <dbReference type="Proteomes" id="UP001644719"/>
    </source>
</evidence>
<dbReference type="InterPro" id="IPR043743">
    <property type="entry name" value="DUF5688"/>
</dbReference>
<proteinExistence type="predicted"/>
<dbReference type="EMBL" id="JAAITS010000030">
    <property type="protein sequence ID" value="NSG86019.1"/>
    <property type="molecule type" value="Genomic_DNA"/>
</dbReference>
<evidence type="ECO:0000313" key="1">
    <source>
        <dbReference type="EMBL" id="NSG86019.1"/>
    </source>
</evidence>
<keyword evidence="2" id="KW-1185">Reference proteome</keyword>
<dbReference type="Pfam" id="PF18941">
    <property type="entry name" value="DUF5688"/>
    <property type="match status" value="1"/>
</dbReference>
<protein>
    <submittedName>
        <fullName evidence="1">Uncharacterized protein</fullName>
    </submittedName>
</protein>
<dbReference type="RefSeq" id="WP_118578494.1">
    <property type="nucleotide sequence ID" value="NZ_JAAITS010000030.1"/>
</dbReference>
<reference evidence="1 2" key="1">
    <citation type="journal article" date="2020" name="Cell Host Microbe">
        <title>Functional and Genomic Variation between Human-Derived Isolates of Lachnospiraceae Reveals Inter- and Intra-Species Diversity.</title>
        <authorList>
            <person name="Sorbara M.T."/>
            <person name="Littmann E.R."/>
            <person name="Fontana E."/>
            <person name="Moody T.U."/>
            <person name="Kohout C.E."/>
            <person name="Gjonbalaj M."/>
            <person name="Eaton V."/>
            <person name="Seok R."/>
            <person name="Leiner I.M."/>
            <person name="Pamer E.G."/>
        </authorList>
    </citation>
    <scope>NUCLEOTIDE SEQUENCE [LARGE SCALE GENOMIC DNA]</scope>
    <source>
        <strain evidence="1 2">MSK.17.74</strain>
    </source>
</reference>
<sequence>MSREYEVFVESLRQSLMERLGLNEKQIYFEERDENGMTPNGDRLFVECNASSVGKEVCGIHTEELFEDYEDGVSLEQIAKTVESEIRKLKTAGFFEKTKNLNNYEKVKNDLFIRALNVERHERELSKAVYRVVGDIALVLYMQVGNLDGRISSMKIRTDNIKEWGKDEKTVFDAALLNTYFISPPRIFYWEKLVYNPDYDGECFMDLNHEFYLTRDSIGSCLSTARRTNGAVAIFLPGVAKRLADLMDADFYMVFTSIHEVMIHNADHSYPEDLENVLRETLREATPEEDFLTDKIYRYCRETGDFLMYKGTVFIDLNKLKSDSEENG</sequence>
<dbReference type="GeneID" id="69514254"/>
<name>A0ABX2H9I3_9FIRM</name>
<dbReference type="Proteomes" id="UP001644719">
    <property type="component" value="Unassembled WGS sequence"/>
</dbReference>
<accession>A0ABX2H9I3</accession>
<gene>
    <name evidence="1" type="ORF">G5B17_11475</name>
</gene>